<protein>
    <recommendedName>
        <fullName evidence="3">Restriction endonuclease type IV Mrr domain-containing protein</fullName>
    </recommendedName>
</protein>
<evidence type="ECO:0008006" key="3">
    <source>
        <dbReference type="Google" id="ProtNLM"/>
    </source>
</evidence>
<accession>A0AAV3ENV7</accession>
<reference evidence="1 2" key="1">
    <citation type="journal article" date="2012" name="J. Bacteriol.">
        <title>Draft Genome Sequence of Vibrio fischeri SR5, a Strain Isolated from the Light Organ of the Mediterranean Squid Sepiola robusta.</title>
        <authorList>
            <person name="Gyllborg M.C."/>
            <person name="Sahl J.W."/>
            <person name="Cronin D.C.III."/>
            <person name="Rasko D.A."/>
            <person name="Mandel M.J."/>
        </authorList>
    </citation>
    <scope>NUCLEOTIDE SEQUENCE [LARGE SCALE GENOMIC DNA]</scope>
    <source>
        <strain evidence="1 2">SR5</strain>
    </source>
</reference>
<proteinExistence type="predicted"/>
<dbReference type="RefSeq" id="WP_005422868.1">
    <property type="nucleotide sequence ID" value="NZ_CM001401.1"/>
</dbReference>
<evidence type="ECO:0000313" key="2">
    <source>
        <dbReference type="Proteomes" id="UP000004521"/>
    </source>
</evidence>
<comment type="caution">
    <text evidence="1">The sequence shown here is derived from an EMBL/GenBank/DDBJ whole genome shotgun (WGS) entry which is preliminary data.</text>
</comment>
<evidence type="ECO:0000313" key="1">
    <source>
        <dbReference type="EMBL" id="EHN68521.1"/>
    </source>
</evidence>
<gene>
    <name evidence="1" type="ORF">VFSR5_A0603</name>
</gene>
<dbReference type="Proteomes" id="UP000004521">
    <property type="component" value="Chromosome II"/>
</dbReference>
<dbReference type="AlphaFoldDB" id="A0AAV3ENV7"/>
<organism evidence="1 2">
    <name type="scientific">Aliivibrio fischeri SR5</name>
    <dbReference type="NCBI Taxonomy" id="1088719"/>
    <lineage>
        <taxon>Bacteria</taxon>
        <taxon>Pseudomonadati</taxon>
        <taxon>Pseudomonadota</taxon>
        <taxon>Gammaproteobacteria</taxon>
        <taxon>Vibrionales</taxon>
        <taxon>Vibrionaceae</taxon>
        <taxon>Aliivibrio</taxon>
    </lineage>
</organism>
<name>A0AAV3ENV7_ALIFS</name>
<sequence>MSKPYWSNDSLVGLCYWLGYQYSYYPHYHYREAAIVGEFCKLVNAHLKYNDCLVNEVLFSRLGIPNMSKKRLDLVIVDGSKTAKPNANNVKSVVEVKYCSKTTDLNTLKDDLVRLHVVKQYNNNIGCFFMVYSQRQRPHSMFVTQKGNAVGKRSITHNGVTLTYHVRVVKKVTSTFAKSAVDSSYYALLVEVVN</sequence>
<dbReference type="EMBL" id="AHIH01000012">
    <property type="protein sequence ID" value="EHN68521.1"/>
    <property type="molecule type" value="Genomic_DNA"/>
</dbReference>